<dbReference type="InterPro" id="IPR027565">
    <property type="entry name" value="Cupin_WbuC"/>
</dbReference>
<protein>
    <recommendedName>
        <fullName evidence="1">Cupin fold metalloprotein WbuC cupin domain-containing protein</fullName>
    </recommendedName>
</protein>
<dbReference type="STRING" id="742817.HMPREF9449_00093"/>
<dbReference type="InterPro" id="IPR011051">
    <property type="entry name" value="RmlC_Cupin_sf"/>
</dbReference>
<sequence length="112" mass="12699">MRTSMDGQSQRIFNALEPGTIFPIHRHQNTSETVIVLWGAMREDFYNDNGELAASYILKAGTDNFILQVPVGQWHTLTCLESDTILFNAKNRTYSPVSIDDILIKSLNNHKC</sequence>
<dbReference type="Gene3D" id="2.60.120.10">
    <property type="entry name" value="Jelly Rolls"/>
    <property type="match status" value="1"/>
</dbReference>
<evidence type="ECO:0000313" key="3">
    <source>
        <dbReference type="Proteomes" id="UP000004892"/>
    </source>
</evidence>
<keyword evidence="3" id="KW-1185">Reference proteome</keyword>
<dbReference type="InterPro" id="IPR014710">
    <property type="entry name" value="RmlC-like_jellyroll"/>
</dbReference>
<dbReference type="InterPro" id="IPR046058">
    <property type="entry name" value="WbuC_cupin"/>
</dbReference>
<dbReference type="NCBIfam" id="TIGR04366">
    <property type="entry name" value="cupin_WbuC"/>
    <property type="match status" value="1"/>
</dbReference>
<accession>H1DCN6</accession>
<feature type="domain" description="Cupin fold metalloprotein WbuC cupin" evidence="1">
    <location>
        <begin position="2"/>
        <end position="56"/>
    </location>
</feature>
<gene>
    <name evidence="2" type="ORF">HMPREF9449_00093</name>
</gene>
<evidence type="ECO:0000259" key="1">
    <source>
        <dbReference type="Pfam" id="PF19480"/>
    </source>
</evidence>
<dbReference type="eggNOG" id="COG0662">
    <property type="taxonomic scope" value="Bacteria"/>
</dbReference>
<dbReference type="Proteomes" id="UP000004892">
    <property type="component" value="Unassembled WGS sequence"/>
</dbReference>
<evidence type="ECO:0000313" key="2">
    <source>
        <dbReference type="EMBL" id="EHP51091.1"/>
    </source>
</evidence>
<dbReference type="SUPFAM" id="SSF51182">
    <property type="entry name" value="RmlC-like cupins"/>
    <property type="match status" value="1"/>
</dbReference>
<reference evidence="2 3" key="1">
    <citation type="submission" date="2012-01" db="EMBL/GenBank/DDBJ databases">
        <title>The Genome Sequence of Odoribacter laneus YIT 12061.</title>
        <authorList>
            <consortium name="The Broad Institute Genome Sequencing Platform"/>
            <person name="Earl A."/>
            <person name="Ward D."/>
            <person name="Feldgarden M."/>
            <person name="Gevers D."/>
            <person name="Morotomi M."/>
            <person name="Young S.K."/>
            <person name="Zeng Q."/>
            <person name="Gargeya S."/>
            <person name="Fitzgerald M."/>
            <person name="Haas B."/>
            <person name="Abouelleil A."/>
            <person name="Alvarado L."/>
            <person name="Arachchi H.M."/>
            <person name="Berlin A."/>
            <person name="Chapman S.B."/>
            <person name="Gearin G."/>
            <person name="Goldberg J."/>
            <person name="Griggs A."/>
            <person name="Gujja S."/>
            <person name="Hansen M."/>
            <person name="Heiman D."/>
            <person name="Howarth C."/>
            <person name="Larimer J."/>
            <person name="Lui A."/>
            <person name="MacDonald P.J.P."/>
            <person name="McCowen C."/>
            <person name="Montmayeur A."/>
            <person name="Murphy C."/>
            <person name="Neiman D."/>
            <person name="Pearson M."/>
            <person name="Priest M."/>
            <person name="Roberts A."/>
            <person name="Saif S."/>
            <person name="Shea T."/>
            <person name="Sisk P."/>
            <person name="Stolte C."/>
            <person name="Sykes S."/>
            <person name="Wortman J."/>
            <person name="Nusbaum C."/>
            <person name="Birren B."/>
        </authorList>
    </citation>
    <scope>NUCLEOTIDE SEQUENCE [LARGE SCALE GENOMIC DNA]</scope>
    <source>
        <strain evidence="2 3">YIT 12061</strain>
    </source>
</reference>
<organism evidence="2 3">
    <name type="scientific">Odoribacter laneus YIT 12061</name>
    <dbReference type="NCBI Taxonomy" id="742817"/>
    <lineage>
        <taxon>Bacteria</taxon>
        <taxon>Pseudomonadati</taxon>
        <taxon>Bacteroidota</taxon>
        <taxon>Bacteroidia</taxon>
        <taxon>Bacteroidales</taxon>
        <taxon>Odoribacteraceae</taxon>
        <taxon>Odoribacter</taxon>
    </lineage>
</organism>
<dbReference type="HOGENOM" id="CLU_121835_2_0_10"/>
<name>H1DCN6_9BACT</name>
<dbReference type="AlphaFoldDB" id="H1DCN6"/>
<dbReference type="EMBL" id="ADMC01000001">
    <property type="protein sequence ID" value="EHP51091.1"/>
    <property type="molecule type" value="Genomic_DNA"/>
</dbReference>
<dbReference type="Pfam" id="PF19480">
    <property type="entry name" value="DUF6016"/>
    <property type="match status" value="1"/>
</dbReference>
<comment type="caution">
    <text evidence="2">The sequence shown here is derived from an EMBL/GenBank/DDBJ whole genome shotgun (WGS) entry which is preliminary data.</text>
</comment>
<proteinExistence type="predicted"/>